<protein>
    <submittedName>
        <fullName evidence="3">Uncharacterized protein</fullName>
    </submittedName>
</protein>
<dbReference type="EMBL" id="SSMQ01000057">
    <property type="protein sequence ID" value="TKC99353.1"/>
    <property type="molecule type" value="Genomic_DNA"/>
</dbReference>
<evidence type="ECO:0000313" key="3">
    <source>
        <dbReference type="EMBL" id="TKC99353.1"/>
    </source>
</evidence>
<evidence type="ECO:0000313" key="4">
    <source>
        <dbReference type="Proteomes" id="UP000309215"/>
    </source>
</evidence>
<evidence type="ECO:0000256" key="2">
    <source>
        <dbReference type="SAM" id="SignalP"/>
    </source>
</evidence>
<feature type="compositionally biased region" description="Low complexity" evidence="1">
    <location>
        <begin position="50"/>
        <end position="62"/>
    </location>
</feature>
<feature type="non-terminal residue" evidence="3">
    <location>
        <position position="194"/>
    </location>
</feature>
<dbReference type="PROSITE" id="PS51257">
    <property type="entry name" value="PROKAR_LIPOPROTEIN"/>
    <property type="match status" value="1"/>
</dbReference>
<feature type="signal peptide" evidence="2">
    <location>
        <begin position="1"/>
        <end position="29"/>
    </location>
</feature>
<accession>A0A4U1IZ43</accession>
<dbReference type="AlphaFoldDB" id="A0A4U1IZ43"/>
<keyword evidence="4" id="KW-1185">Reference proteome</keyword>
<reference evidence="3 4" key="1">
    <citation type="submission" date="2019-04" db="EMBL/GenBank/DDBJ databases">
        <authorList>
            <person name="Li Y."/>
            <person name="Wang J."/>
        </authorList>
    </citation>
    <scope>NUCLEOTIDE SEQUENCE [LARGE SCALE GENOMIC DNA]</scope>
    <source>
        <strain evidence="3 4">DSM 14668</strain>
    </source>
</reference>
<gene>
    <name evidence="3" type="ORF">E8A74_37900</name>
</gene>
<proteinExistence type="predicted"/>
<evidence type="ECO:0000256" key="1">
    <source>
        <dbReference type="SAM" id="MobiDB-lite"/>
    </source>
</evidence>
<comment type="caution">
    <text evidence="3">The sequence shown here is derived from an EMBL/GenBank/DDBJ whole genome shotgun (WGS) entry which is preliminary data.</text>
</comment>
<dbReference type="RefSeq" id="WP_136933990.1">
    <property type="nucleotide sequence ID" value="NZ_SSMQ01000057.1"/>
</dbReference>
<feature type="chain" id="PRO_5020928827" evidence="2">
    <location>
        <begin position="30"/>
        <end position="194"/>
    </location>
</feature>
<feature type="region of interest" description="Disordered" evidence="1">
    <location>
        <begin position="31"/>
        <end position="62"/>
    </location>
</feature>
<keyword evidence="2" id="KW-0732">Signal</keyword>
<feature type="compositionally biased region" description="Polar residues" evidence="1">
    <location>
        <begin position="38"/>
        <end position="47"/>
    </location>
</feature>
<sequence>MARLPLSRRVQKGPSFLLLWLLVGSSACSGASVRDRQQPSGGKQPSEQRAPAGGTPSSAAGAQVTRLPLGAAEEAGLPMSVEPVFGEAAALLVSQAAGEPEGYVRWVEESGRMGPIVRLVNENVVLAFARSDGKRALVTSAGGDRLCLSVFEKASEVAEIRGCERVGDVKAIAVSGERVALISVEAVGANAGSG</sequence>
<name>A0A4U1IZ43_9BACT</name>
<organism evidence="3 4">
    <name type="scientific">Polyangium fumosum</name>
    <dbReference type="NCBI Taxonomy" id="889272"/>
    <lineage>
        <taxon>Bacteria</taxon>
        <taxon>Pseudomonadati</taxon>
        <taxon>Myxococcota</taxon>
        <taxon>Polyangia</taxon>
        <taxon>Polyangiales</taxon>
        <taxon>Polyangiaceae</taxon>
        <taxon>Polyangium</taxon>
    </lineage>
</organism>
<dbReference type="Proteomes" id="UP000309215">
    <property type="component" value="Unassembled WGS sequence"/>
</dbReference>